<dbReference type="EMBL" id="CABN01000100">
    <property type="protein sequence ID" value="CBI00174.1"/>
    <property type="molecule type" value="Genomic_DNA"/>
</dbReference>
<evidence type="ECO:0000256" key="1">
    <source>
        <dbReference type="ARBA" id="ARBA00022617"/>
    </source>
</evidence>
<name>E6PZ15_9ZZZZ</name>
<organism evidence="5">
    <name type="scientific">mine drainage metagenome</name>
    <dbReference type="NCBI Taxonomy" id="410659"/>
    <lineage>
        <taxon>unclassified sequences</taxon>
        <taxon>metagenomes</taxon>
        <taxon>ecological metagenomes</taxon>
    </lineage>
</organism>
<dbReference type="GO" id="GO:0020037">
    <property type="term" value="F:heme binding"/>
    <property type="evidence" value="ECO:0007669"/>
    <property type="project" value="InterPro"/>
</dbReference>
<dbReference type="GO" id="GO:0046872">
    <property type="term" value="F:metal ion binding"/>
    <property type="evidence" value="ECO:0007669"/>
    <property type="project" value="UniProtKB-KW"/>
</dbReference>
<evidence type="ECO:0000313" key="5">
    <source>
        <dbReference type="EMBL" id="CBI00174.1"/>
    </source>
</evidence>
<dbReference type="SUPFAM" id="SSF46626">
    <property type="entry name" value="Cytochrome c"/>
    <property type="match status" value="1"/>
</dbReference>
<sequence>MDEVKHRNRKTIVLHPMYALLAASILLPGCRSSPPLTPRQALGQHLYNVRCEHCHGENDLALKPAPPDIRGVLVRAKLPDGEPATDLEVRRIVLSGKGKMPSFAGRFTEPQMQALLAYLHSDTD</sequence>
<proteinExistence type="predicted"/>
<accession>E6PZ15</accession>
<dbReference type="PROSITE" id="PS51007">
    <property type="entry name" value="CYTC"/>
    <property type="match status" value="1"/>
</dbReference>
<keyword evidence="3" id="KW-0408">Iron</keyword>
<keyword evidence="1" id="KW-0349">Heme</keyword>
<feature type="domain" description="Cytochrome c" evidence="4">
    <location>
        <begin position="38"/>
        <end position="123"/>
    </location>
</feature>
<comment type="caution">
    <text evidence="5">The sequence shown here is derived from an EMBL/GenBank/DDBJ whole genome shotgun (WGS) entry which is preliminary data.</text>
</comment>
<reference evidence="5" key="1">
    <citation type="submission" date="2009-10" db="EMBL/GenBank/DDBJ databases">
        <title>Diversity of trophic interactions inside an arsenic-rich microbial ecosystem.</title>
        <authorList>
            <person name="Bertin P.N."/>
            <person name="Heinrich-Salmeron A."/>
            <person name="Pelletier E."/>
            <person name="Goulhen-Chollet F."/>
            <person name="Arsene-Ploetze F."/>
            <person name="Gallien S."/>
            <person name="Calteau A."/>
            <person name="Vallenet D."/>
            <person name="Casiot C."/>
            <person name="Chane-Woon-Ming B."/>
            <person name="Giloteaux L."/>
            <person name="Barakat M."/>
            <person name="Bonnefoy V."/>
            <person name="Bruneel O."/>
            <person name="Chandler M."/>
            <person name="Cleiss J."/>
            <person name="Duran R."/>
            <person name="Elbaz-Poulichet F."/>
            <person name="Fonknechten N."/>
            <person name="Lauga B."/>
            <person name="Mornico D."/>
            <person name="Ortet P."/>
            <person name="Schaeffer C."/>
            <person name="Siguier P."/>
            <person name="Alexander Thil Smith A."/>
            <person name="Van Dorsselaer A."/>
            <person name="Weissenbach J."/>
            <person name="Medigue C."/>
            <person name="Le Paslier D."/>
        </authorList>
    </citation>
    <scope>NUCLEOTIDE SEQUENCE</scope>
</reference>
<evidence type="ECO:0000259" key="4">
    <source>
        <dbReference type="PROSITE" id="PS51007"/>
    </source>
</evidence>
<dbReference type="GO" id="GO:0009055">
    <property type="term" value="F:electron transfer activity"/>
    <property type="evidence" value="ECO:0007669"/>
    <property type="project" value="InterPro"/>
</dbReference>
<dbReference type="InterPro" id="IPR009056">
    <property type="entry name" value="Cyt_c-like_dom"/>
</dbReference>
<dbReference type="Gene3D" id="1.10.760.10">
    <property type="entry name" value="Cytochrome c-like domain"/>
    <property type="match status" value="1"/>
</dbReference>
<evidence type="ECO:0000256" key="2">
    <source>
        <dbReference type="ARBA" id="ARBA00022723"/>
    </source>
</evidence>
<evidence type="ECO:0000256" key="3">
    <source>
        <dbReference type="ARBA" id="ARBA00023004"/>
    </source>
</evidence>
<gene>
    <name evidence="5" type="ORF">CARN3_1171</name>
</gene>
<keyword evidence="2" id="KW-0479">Metal-binding</keyword>
<dbReference type="InterPro" id="IPR036909">
    <property type="entry name" value="Cyt_c-like_dom_sf"/>
</dbReference>
<dbReference type="AlphaFoldDB" id="E6PZ15"/>
<protein>
    <recommendedName>
        <fullName evidence="4">Cytochrome c domain-containing protein</fullName>
    </recommendedName>
</protein>
<dbReference type="Pfam" id="PF13442">
    <property type="entry name" value="Cytochrome_CBB3"/>
    <property type="match status" value="1"/>
</dbReference>